<dbReference type="Gene3D" id="3.40.50.1820">
    <property type="entry name" value="alpha/beta hydrolase"/>
    <property type="match status" value="1"/>
</dbReference>
<evidence type="ECO:0000259" key="1">
    <source>
        <dbReference type="Pfam" id="PF00561"/>
    </source>
</evidence>
<dbReference type="InterPro" id="IPR029058">
    <property type="entry name" value="AB_hydrolase_fold"/>
</dbReference>
<gene>
    <name evidence="2" type="ORF">GCM10009765_69640</name>
</gene>
<proteinExistence type="predicted"/>
<accession>A0ABP4UUA3</accession>
<dbReference type="PRINTS" id="PR00111">
    <property type="entry name" value="ABHYDROLASE"/>
</dbReference>
<keyword evidence="2" id="KW-0378">Hydrolase</keyword>
<dbReference type="EMBL" id="BAAANY010000036">
    <property type="protein sequence ID" value="GAA1710394.1"/>
    <property type="molecule type" value="Genomic_DNA"/>
</dbReference>
<organism evidence="2 3">
    <name type="scientific">Fodinicola feengrottensis</name>
    <dbReference type="NCBI Taxonomy" id="435914"/>
    <lineage>
        <taxon>Bacteria</taxon>
        <taxon>Bacillati</taxon>
        <taxon>Actinomycetota</taxon>
        <taxon>Actinomycetes</taxon>
        <taxon>Mycobacteriales</taxon>
        <taxon>Fodinicola</taxon>
    </lineage>
</organism>
<dbReference type="PANTHER" id="PTHR43798:SF33">
    <property type="entry name" value="HYDROLASE, PUTATIVE (AFU_ORTHOLOGUE AFUA_2G14860)-RELATED"/>
    <property type="match status" value="1"/>
</dbReference>
<dbReference type="PANTHER" id="PTHR43798">
    <property type="entry name" value="MONOACYLGLYCEROL LIPASE"/>
    <property type="match status" value="1"/>
</dbReference>
<comment type="caution">
    <text evidence="2">The sequence shown here is derived from an EMBL/GenBank/DDBJ whole genome shotgun (WGS) entry which is preliminary data.</text>
</comment>
<dbReference type="SUPFAM" id="SSF53474">
    <property type="entry name" value="alpha/beta-Hydrolases"/>
    <property type="match status" value="1"/>
</dbReference>
<feature type="domain" description="AB hydrolase-1" evidence="1">
    <location>
        <begin position="30"/>
        <end position="174"/>
    </location>
</feature>
<dbReference type="Pfam" id="PF00561">
    <property type="entry name" value="Abhydrolase_1"/>
    <property type="match status" value="1"/>
</dbReference>
<dbReference type="InterPro" id="IPR000639">
    <property type="entry name" value="Epox_hydrolase-like"/>
</dbReference>
<sequence>MGIDVINGNRMHFEVMPAKNAGRGPAPKAVFIHGLGTDSLASFYLTLAAPVSAAGVDVIAYDLRGHGRSELPESGYQVADFVADLAGLLDELEVSEPVHLIGNSFGGTIAFSYAAAFPERVASIVSIEAEPATEPWAAKMTETLENIMREIRREEFFHWLEATFGSHHTRLTRAAAKRLLTTTMAVDVPQGPLLDLEALQEIRCPVLSIVGSEGFQKDDLTALGEALPYCRTEVLDGQDHSVLVQSHRVVRELLLRWISEHDPVPA</sequence>
<name>A0ABP4UUA3_9ACTN</name>
<dbReference type="Proteomes" id="UP001500618">
    <property type="component" value="Unassembled WGS sequence"/>
</dbReference>
<dbReference type="RefSeq" id="WP_344314397.1">
    <property type="nucleotide sequence ID" value="NZ_BAAANY010000036.1"/>
</dbReference>
<evidence type="ECO:0000313" key="2">
    <source>
        <dbReference type="EMBL" id="GAA1710394.1"/>
    </source>
</evidence>
<keyword evidence="3" id="KW-1185">Reference proteome</keyword>
<evidence type="ECO:0000313" key="3">
    <source>
        <dbReference type="Proteomes" id="UP001500618"/>
    </source>
</evidence>
<dbReference type="PRINTS" id="PR00412">
    <property type="entry name" value="EPOXHYDRLASE"/>
</dbReference>
<dbReference type="InterPro" id="IPR050266">
    <property type="entry name" value="AB_hydrolase_sf"/>
</dbReference>
<dbReference type="GO" id="GO:0016787">
    <property type="term" value="F:hydrolase activity"/>
    <property type="evidence" value="ECO:0007669"/>
    <property type="project" value="UniProtKB-KW"/>
</dbReference>
<reference evidence="3" key="1">
    <citation type="journal article" date="2019" name="Int. J. Syst. Evol. Microbiol.">
        <title>The Global Catalogue of Microorganisms (GCM) 10K type strain sequencing project: providing services to taxonomists for standard genome sequencing and annotation.</title>
        <authorList>
            <consortium name="The Broad Institute Genomics Platform"/>
            <consortium name="The Broad Institute Genome Sequencing Center for Infectious Disease"/>
            <person name="Wu L."/>
            <person name="Ma J."/>
        </authorList>
    </citation>
    <scope>NUCLEOTIDE SEQUENCE [LARGE SCALE GENOMIC DNA]</scope>
    <source>
        <strain evidence="3">JCM 14718</strain>
    </source>
</reference>
<protein>
    <submittedName>
        <fullName evidence="2">Alpha/beta hydrolase</fullName>
    </submittedName>
</protein>
<dbReference type="InterPro" id="IPR000073">
    <property type="entry name" value="AB_hydrolase_1"/>
</dbReference>